<comment type="caution">
    <text evidence="2">The sequence shown here is derived from an EMBL/GenBank/DDBJ whole genome shotgun (WGS) entry which is preliminary data.</text>
</comment>
<dbReference type="AlphaFoldDB" id="A0A8S8XDU4"/>
<dbReference type="EMBL" id="BOPV01000001">
    <property type="protein sequence ID" value="GIL39290.1"/>
    <property type="molecule type" value="Genomic_DNA"/>
</dbReference>
<accession>A0A8S8XDU4</accession>
<name>A0A8S8XDU4_9PROT</name>
<organism evidence="2 3">
    <name type="scientific">Roseiterribacter gracilis</name>
    <dbReference type="NCBI Taxonomy" id="2812848"/>
    <lineage>
        <taxon>Bacteria</taxon>
        <taxon>Pseudomonadati</taxon>
        <taxon>Pseudomonadota</taxon>
        <taxon>Alphaproteobacteria</taxon>
        <taxon>Rhodospirillales</taxon>
        <taxon>Roseiterribacteraceae</taxon>
        <taxon>Roseiterribacter</taxon>
    </lineage>
</organism>
<reference evidence="2" key="1">
    <citation type="submission" date="2021-02" db="EMBL/GenBank/DDBJ databases">
        <title>Genome sequence of Rhodospirillales sp. strain TMPK1 isolated from soil.</title>
        <authorList>
            <person name="Nakai R."/>
            <person name="Kusada H."/>
            <person name="Tamaki H."/>
        </authorList>
    </citation>
    <scope>NUCLEOTIDE SEQUENCE</scope>
    <source>
        <strain evidence="2">TMPK1</strain>
    </source>
</reference>
<dbReference type="InterPro" id="IPR015000">
    <property type="entry name" value="EipB-like"/>
</dbReference>
<evidence type="ECO:0000256" key="1">
    <source>
        <dbReference type="SAM" id="SignalP"/>
    </source>
</evidence>
<evidence type="ECO:0008006" key="4">
    <source>
        <dbReference type="Google" id="ProtNLM"/>
    </source>
</evidence>
<evidence type="ECO:0000313" key="3">
    <source>
        <dbReference type="Proteomes" id="UP000681075"/>
    </source>
</evidence>
<keyword evidence="3" id="KW-1185">Reference proteome</keyword>
<dbReference type="Pfam" id="PF08904">
    <property type="entry name" value="EipB_like"/>
    <property type="match status" value="1"/>
</dbReference>
<sequence length="280" mass="30392">MHFARTAALTAALTMGVAVASAAPATAVAPAAAATAPAPHKAIYQMTMVQSKQPGQIVNVSGRMYYEWRDGCDAWTTDQKFALDYVYAEQNSTRFNSHYTAWESKAGNDYSFAVKRTRDGELVEEYRGTAKRAKAGVGTAKYVKPEPESLDLPKDFFFPTSHTMSLIRKANEGQKIFNAQMFDGSDGEGAVEVNAVLGPRVDKDASAQIQSPLIEGPARKIRMAFWGADPNAALPEYEMTLTLHDNGVVSGMRIDYDDFSIQGRLTALDAMPAAKCSASK</sequence>
<evidence type="ECO:0000313" key="2">
    <source>
        <dbReference type="EMBL" id="GIL39290.1"/>
    </source>
</evidence>
<dbReference type="Proteomes" id="UP000681075">
    <property type="component" value="Unassembled WGS sequence"/>
</dbReference>
<proteinExistence type="predicted"/>
<feature type="signal peptide" evidence="1">
    <location>
        <begin position="1"/>
        <end position="22"/>
    </location>
</feature>
<protein>
    <recommendedName>
        <fullName evidence="4">DUF1849 family protein</fullName>
    </recommendedName>
</protein>
<keyword evidence="1" id="KW-0732">Signal</keyword>
<feature type="chain" id="PRO_5035778082" description="DUF1849 family protein" evidence="1">
    <location>
        <begin position="23"/>
        <end position="280"/>
    </location>
</feature>
<gene>
    <name evidence="2" type="ORF">TMPK1_15270</name>
</gene>